<dbReference type="GO" id="GO:0005332">
    <property type="term" value="F:gamma-aminobutyric acid:sodium:chloride symporter activity"/>
    <property type="evidence" value="ECO:0007669"/>
    <property type="project" value="TreeGrafter"/>
</dbReference>
<dbReference type="HOGENOM" id="CLU_006855_9_1_1"/>
<feature type="transmembrane region" description="Helical" evidence="9">
    <location>
        <begin position="321"/>
        <end position="344"/>
    </location>
</feature>
<feature type="transmembrane region" description="Helical" evidence="9">
    <location>
        <begin position="79"/>
        <end position="99"/>
    </location>
</feature>
<dbReference type="PROSITE" id="PS50267">
    <property type="entry name" value="NA_NEUROTRAN_SYMP_3"/>
    <property type="match status" value="1"/>
</dbReference>
<feature type="binding site" evidence="6">
    <location>
        <position position="25"/>
    </location>
    <ligand>
        <name>Na(+)</name>
        <dbReference type="ChEBI" id="CHEBI:29101"/>
        <label>1</label>
    </ligand>
</feature>
<feature type="transmembrane region" description="Helical" evidence="9">
    <location>
        <begin position="195"/>
        <end position="214"/>
    </location>
</feature>
<dbReference type="PRINTS" id="PR00176">
    <property type="entry name" value="NANEUSMPORT"/>
</dbReference>
<dbReference type="PROSITE" id="PS00610">
    <property type="entry name" value="NA_NEUROTRAN_SYMP_1"/>
    <property type="match status" value="1"/>
</dbReference>
<feature type="transmembrane region" description="Helical" evidence="9">
    <location>
        <begin position="46"/>
        <end position="67"/>
    </location>
</feature>
<dbReference type="PANTHER" id="PTHR11616">
    <property type="entry name" value="SODIUM/CHLORIDE DEPENDENT TRANSPORTER"/>
    <property type="match status" value="1"/>
</dbReference>
<feature type="binding site" evidence="6">
    <location>
        <position position="276"/>
    </location>
    <ligand>
        <name>Na(+)</name>
        <dbReference type="ChEBI" id="CHEBI:29101"/>
        <label>1</label>
    </ligand>
</feature>
<feature type="transmembrane region" description="Helical" evidence="9">
    <location>
        <begin position="16"/>
        <end position="34"/>
    </location>
</feature>
<keyword evidence="6" id="KW-0915">Sodium</keyword>
<evidence type="ECO:0000256" key="2">
    <source>
        <dbReference type="ARBA" id="ARBA00022448"/>
    </source>
</evidence>
<dbReference type="PANTHER" id="PTHR11616:SF289">
    <property type="entry name" value="TRANSPORTER"/>
    <property type="match status" value="1"/>
</dbReference>
<evidence type="ECO:0000256" key="7">
    <source>
        <dbReference type="PIRSR" id="PIRSR600175-2"/>
    </source>
</evidence>
<dbReference type="GeneTree" id="ENSGT00940000154583"/>
<dbReference type="AlphaFoldDB" id="H2Y7H9"/>
<dbReference type="Proteomes" id="UP000007875">
    <property type="component" value="Unassembled WGS sequence"/>
</dbReference>
<evidence type="ECO:0000256" key="6">
    <source>
        <dbReference type="PIRSR" id="PIRSR600175-1"/>
    </source>
</evidence>
<keyword evidence="11" id="KW-1185">Reference proteome</keyword>
<proteinExistence type="inferred from homology"/>
<evidence type="ECO:0000313" key="11">
    <source>
        <dbReference type="Proteomes" id="UP000007875"/>
    </source>
</evidence>
<feature type="transmembrane region" description="Helical" evidence="9">
    <location>
        <begin position="463"/>
        <end position="482"/>
    </location>
</feature>
<keyword evidence="5 9" id="KW-0472">Membrane</keyword>
<dbReference type="InterPro" id="IPR037272">
    <property type="entry name" value="SNS_sf"/>
</dbReference>
<dbReference type="PROSITE" id="PS00754">
    <property type="entry name" value="NA_NEUROTRAN_SYMP_2"/>
    <property type="match status" value="1"/>
</dbReference>
<dbReference type="Pfam" id="PF00209">
    <property type="entry name" value="SNF"/>
    <property type="match status" value="2"/>
</dbReference>
<dbReference type="SUPFAM" id="SSF161070">
    <property type="entry name" value="SNF-like"/>
    <property type="match status" value="1"/>
</dbReference>
<reference evidence="11" key="1">
    <citation type="submission" date="2003-08" db="EMBL/GenBank/DDBJ databases">
        <authorList>
            <person name="Birren B."/>
            <person name="Nusbaum C."/>
            <person name="Abebe A."/>
            <person name="Abouelleil A."/>
            <person name="Adekoya E."/>
            <person name="Ait-zahra M."/>
            <person name="Allen N."/>
            <person name="Allen T."/>
            <person name="An P."/>
            <person name="Anderson M."/>
            <person name="Anderson S."/>
            <person name="Arachchi H."/>
            <person name="Armbruster J."/>
            <person name="Bachantsang P."/>
            <person name="Baldwin J."/>
            <person name="Barry A."/>
            <person name="Bayul T."/>
            <person name="Blitshsteyn B."/>
            <person name="Bloom T."/>
            <person name="Blye J."/>
            <person name="Boguslavskiy L."/>
            <person name="Borowsky M."/>
            <person name="Boukhgalter B."/>
            <person name="Brunache A."/>
            <person name="Butler J."/>
            <person name="Calixte N."/>
            <person name="Calvo S."/>
            <person name="Camarata J."/>
            <person name="Campo K."/>
            <person name="Chang J."/>
            <person name="Cheshatsang Y."/>
            <person name="Citroen M."/>
            <person name="Collymore A."/>
            <person name="Considine T."/>
            <person name="Cook A."/>
            <person name="Cooke P."/>
            <person name="Corum B."/>
            <person name="Cuomo C."/>
            <person name="David R."/>
            <person name="Dawoe T."/>
            <person name="Degray S."/>
            <person name="Dodge S."/>
            <person name="Dooley K."/>
            <person name="Dorje P."/>
            <person name="Dorjee K."/>
            <person name="Dorris L."/>
            <person name="Duffey N."/>
            <person name="Dupes A."/>
            <person name="Elkins T."/>
            <person name="Engels R."/>
            <person name="Erickson J."/>
            <person name="Farina A."/>
            <person name="Faro S."/>
            <person name="Ferreira P."/>
            <person name="Fischer H."/>
            <person name="Fitzgerald M."/>
            <person name="Foley K."/>
            <person name="Gage D."/>
            <person name="Galagan J."/>
            <person name="Gearin G."/>
            <person name="Gnerre S."/>
            <person name="Gnirke A."/>
            <person name="Goyette A."/>
            <person name="Graham J."/>
            <person name="Grandbois E."/>
            <person name="Gyaltsen K."/>
            <person name="Hafez N."/>
            <person name="Hagopian D."/>
            <person name="Hagos B."/>
            <person name="Hall J."/>
            <person name="Hatcher B."/>
            <person name="Heller A."/>
            <person name="Higgins H."/>
            <person name="Honan T."/>
            <person name="Horn A."/>
            <person name="Houde N."/>
            <person name="Hughes L."/>
            <person name="Hulme W."/>
            <person name="Husby E."/>
            <person name="Iliev I."/>
            <person name="Jaffe D."/>
            <person name="Jones C."/>
            <person name="Kamal M."/>
            <person name="Kamat A."/>
            <person name="Kamvysselis M."/>
            <person name="Karlsson E."/>
            <person name="Kells C."/>
            <person name="Kieu A."/>
            <person name="Kisner P."/>
            <person name="Kodira C."/>
            <person name="Kulbokas E."/>
            <person name="Labutti K."/>
            <person name="Lama D."/>
            <person name="Landers T."/>
            <person name="Leger J."/>
            <person name="Levine S."/>
            <person name="Lewis D."/>
            <person name="Lewis T."/>
            <person name="Lindblad-toh K."/>
            <person name="Liu X."/>
            <person name="Lokyitsang T."/>
            <person name="Lokyitsang Y."/>
            <person name="Lucien O."/>
            <person name="Lui A."/>
            <person name="Ma L.J."/>
            <person name="Mabbitt R."/>
            <person name="Macdonald J."/>
            <person name="Maclean C."/>
            <person name="Major J."/>
            <person name="Manning J."/>
            <person name="Marabella R."/>
            <person name="Maru K."/>
            <person name="Matthews C."/>
            <person name="Mauceli E."/>
            <person name="Mccarthy M."/>
            <person name="Mcdonough S."/>
            <person name="Mcghee T."/>
            <person name="Meldrim J."/>
            <person name="Meneus L."/>
            <person name="Mesirov J."/>
            <person name="Mihalev A."/>
            <person name="Mihova T."/>
            <person name="Mikkelsen T."/>
            <person name="Mlenga V."/>
            <person name="Moru K."/>
            <person name="Mozes J."/>
            <person name="Mulrain L."/>
            <person name="Munson G."/>
            <person name="Naylor J."/>
            <person name="Newes C."/>
            <person name="Nguyen C."/>
            <person name="Nguyen N."/>
            <person name="Nguyen T."/>
            <person name="Nicol R."/>
            <person name="Nielsen C."/>
            <person name="Nizzari M."/>
            <person name="Norbu C."/>
            <person name="Norbu N."/>
            <person name="O'donnell P."/>
            <person name="Okoawo O."/>
            <person name="O'leary S."/>
            <person name="Omotosho B."/>
            <person name="O'neill K."/>
            <person name="Osman S."/>
            <person name="Parker S."/>
            <person name="Perrin D."/>
            <person name="Phunkhang P."/>
            <person name="Piqani B."/>
            <person name="Purcell S."/>
            <person name="Rachupka T."/>
            <person name="Ramasamy U."/>
            <person name="Rameau R."/>
            <person name="Ray V."/>
            <person name="Raymond C."/>
            <person name="Retta R."/>
            <person name="Richardson S."/>
            <person name="Rise C."/>
            <person name="Rodriguez J."/>
            <person name="Rogers J."/>
            <person name="Rogov P."/>
            <person name="Rutman M."/>
            <person name="Schupbach R."/>
            <person name="Seaman C."/>
            <person name="Settipalli S."/>
            <person name="Sharpe T."/>
            <person name="Sheridan J."/>
            <person name="Sherpa N."/>
            <person name="Shi J."/>
            <person name="Smirnov S."/>
            <person name="Smith C."/>
            <person name="Sougnez C."/>
            <person name="Spencer B."/>
            <person name="Stalker J."/>
            <person name="Stange-thomann N."/>
            <person name="Stavropoulos S."/>
            <person name="Stetson K."/>
            <person name="Stone C."/>
            <person name="Stone S."/>
            <person name="Stubbs M."/>
            <person name="Talamas J."/>
            <person name="Tchuinga P."/>
            <person name="Tenzing P."/>
            <person name="Tesfaye S."/>
            <person name="Theodore J."/>
            <person name="Thoulutsang Y."/>
            <person name="Topham K."/>
            <person name="Towey S."/>
            <person name="Tsamla T."/>
            <person name="Tsomo N."/>
            <person name="Vallee D."/>
            <person name="Vassiliev H."/>
            <person name="Venkataraman V."/>
            <person name="Vinson J."/>
            <person name="Vo A."/>
            <person name="Wade C."/>
            <person name="Wang S."/>
            <person name="Wangchuk T."/>
            <person name="Wangdi T."/>
            <person name="Whittaker C."/>
            <person name="Wilkinson J."/>
            <person name="Wu Y."/>
            <person name="Wyman D."/>
            <person name="Yadav S."/>
            <person name="Yang S."/>
            <person name="Yang X."/>
            <person name="Yeager S."/>
            <person name="Yee E."/>
            <person name="Young G."/>
            <person name="Zainoun J."/>
            <person name="Zembeck L."/>
            <person name="Zimmer A."/>
            <person name="Zody M."/>
            <person name="Lander E."/>
        </authorList>
    </citation>
    <scope>NUCLEOTIDE SEQUENCE [LARGE SCALE GENOMIC DNA]</scope>
</reference>
<organism evidence="10 11">
    <name type="scientific">Ciona savignyi</name>
    <name type="common">Pacific transparent sea squirt</name>
    <dbReference type="NCBI Taxonomy" id="51511"/>
    <lineage>
        <taxon>Eukaryota</taxon>
        <taxon>Metazoa</taxon>
        <taxon>Chordata</taxon>
        <taxon>Tunicata</taxon>
        <taxon>Ascidiacea</taxon>
        <taxon>Phlebobranchia</taxon>
        <taxon>Cionidae</taxon>
        <taxon>Ciona</taxon>
    </lineage>
</organism>
<keyword evidence="8" id="KW-0769">Symport</keyword>
<dbReference type="InterPro" id="IPR000175">
    <property type="entry name" value="Na/ntran_symport"/>
</dbReference>
<comment type="subcellular location">
    <subcellularLocation>
        <location evidence="1">Membrane</location>
        <topology evidence="1">Multi-pass membrane protein</topology>
    </subcellularLocation>
</comment>
<evidence type="ECO:0000256" key="4">
    <source>
        <dbReference type="ARBA" id="ARBA00022989"/>
    </source>
</evidence>
<dbReference type="Ensembl" id="ENSCSAVT00000001293.1">
    <property type="protein sequence ID" value="ENSCSAVP00000001277.1"/>
    <property type="gene ID" value="ENSCSAVG00000000715.1"/>
</dbReference>
<name>H2Y7H9_CIOSA</name>
<evidence type="ECO:0000256" key="1">
    <source>
        <dbReference type="ARBA" id="ARBA00004141"/>
    </source>
</evidence>
<evidence type="ECO:0000256" key="8">
    <source>
        <dbReference type="RuleBase" id="RU003732"/>
    </source>
</evidence>
<reference evidence="10" key="2">
    <citation type="submission" date="2025-08" db="UniProtKB">
        <authorList>
            <consortium name="Ensembl"/>
        </authorList>
    </citation>
    <scope>IDENTIFICATION</scope>
</reference>
<accession>H2Y7H9</accession>
<feature type="transmembrane region" description="Helical" evidence="9">
    <location>
        <begin position="226"/>
        <end position="253"/>
    </location>
</feature>
<feature type="binding site" evidence="6">
    <location>
        <position position="29"/>
    </location>
    <ligand>
        <name>Na(+)</name>
        <dbReference type="ChEBI" id="CHEBI:29101"/>
        <label>1</label>
    </ligand>
</feature>
<feature type="transmembrane region" description="Helical" evidence="9">
    <location>
        <begin position="429"/>
        <end position="451"/>
    </location>
</feature>
<keyword evidence="7" id="KW-1015">Disulfide bond</keyword>
<comment type="similarity">
    <text evidence="8">Belongs to the sodium:neurotransmitter symporter (SNF) (TC 2.A.22) family.</text>
</comment>
<keyword evidence="4 9" id="KW-1133">Transmembrane helix</keyword>
<dbReference type="GO" id="GO:0005886">
    <property type="term" value="C:plasma membrane"/>
    <property type="evidence" value="ECO:0007669"/>
    <property type="project" value="TreeGrafter"/>
</dbReference>
<keyword evidence="3 8" id="KW-0812">Transmembrane</keyword>
<reference evidence="10" key="3">
    <citation type="submission" date="2025-09" db="UniProtKB">
        <authorList>
            <consortium name="Ensembl"/>
        </authorList>
    </citation>
    <scope>IDENTIFICATION</scope>
</reference>
<sequence>SFKMAGRQKWGKRFDFLLSIVGMTVGLGNIWRFPYLCYKNGGGAFLIPYILSVISIGFPLLFLETSFGQYVGQGMTKAWGMVPLMKGIGLANLMITWYANSLYGVVLAWAACYFVKSFSLILPWTTCSNIWNSDNCVELSHTSVNLSTNNATTPIGSGDSENSVDSISSAVEYWENYILKESPGLEHMGGVRWELFCYLIGLWIVAYFCIFKGIKWSTKVVYVTSTLPLVMLVVVLVRGVTLDGAAEGIYFYLNPNMTKLGEPQVWMDAVTQVYYSYGISGVLVTLASYNKFNHDIYRFGMFCLKYVISSHNKPHNPRDSILISLVNSGTSFISGFAVFSTLGFMAKQQNISIEEVAESGPGLVFIIYPQALSMIPHPHIWSALFFLMIIFLGFDCLFVFQECLVVSIMDMFPIWYSFKWGREAIQAMFVLLIVGMATPMVTEGVLVYWLTLYKPLEYKSTVYPVWAQVLGWCLGLSSCLWIPV</sequence>
<keyword evidence="2 8" id="KW-0813">Transport</keyword>
<feature type="transmembrane region" description="Helical" evidence="9">
    <location>
        <begin position="381"/>
        <end position="408"/>
    </location>
</feature>
<feature type="binding site" evidence="6">
    <location>
        <position position="327"/>
    </location>
    <ligand>
        <name>Na(+)</name>
        <dbReference type="ChEBI" id="CHEBI:29101"/>
        <label>1</label>
    </ligand>
</feature>
<dbReference type="GO" id="GO:0042995">
    <property type="term" value="C:cell projection"/>
    <property type="evidence" value="ECO:0007669"/>
    <property type="project" value="TreeGrafter"/>
</dbReference>
<protein>
    <recommendedName>
        <fullName evidence="8">Transporter</fullName>
    </recommendedName>
</protein>
<evidence type="ECO:0000256" key="9">
    <source>
        <dbReference type="SAM" id="Phobius"/>
    </source>
</evidence>
<feature type="disulfide bond" evidence="7">
    <location>
        <begin position="127"/>
        <end position="136"/>
    </location>
</feature>
<feature type="binding site" evidence="6">
    <location>
        <position position="392"/>
    </location>
    <ligand>
        <name>Na(+)</name>
        <dbReference type="ChEBI" id="CHEBI:29101"/>
        <label>1</label>
    </ligand>
</feature>
<feature type="binding site" evidence="6">
    <location>
        <position position="395"/>
    </location>
    <ligand>
        <name>Na(+)</name>
        <dbReference type="ChEBI" id="CHEBI:29101"/>
        <label>1</label>
    </ligand>
</feature>
<evidence type="ECO:0000256" key="5">
    <source>
        <dbReference type="ARBA" id="ARBA00023136"/>
    </source>
</evidence>
<feature type="binding site" evidence="6">
    <location>
        <position position="22"/>
    </location>
    <ligand>
        <name>Na(+)</name>
        <dbReference type="ChEBI" id="CHEBI:29101"/>
        <label>1</label>
    </ligand>
</feature>
<evidence type="ECO:0000313" key="10">
    <source>
        <dbReference type="Ensembl" id="ENSCSAVP00000001277.1"/>
    </source>
</evidence>
<dbReference type="GO" id="GO:0046872">
    <property type="term" value="F:metal ion binding"/>
    <property type="evidence" value="ECO:0007669"/>
    <property type="project" value="UniProtKB-KW"/>
</dbReference>
<feature type="transmembrane region" description="Helical" evidence="9">
    <location>
        <begin position="274"/>
        <end position="292"/>
    </location>
</feature>
<evidence type="ECO:0000256" key="3">
    <source>
        <dbReference type="ARBA" id="ARBA00022692"/>
    </source>
</evidence>
<keyword evidence="6" id="KW-0479">Metal-binding</keyword>